<name>A0ACA9LRF9_9GLOM</name>
<organism evidence="1 2">
    <name type="scientific">Dentiscutata heterogama</name>
    <dbReference type="NCBI Taxonomy" id="1316150"/>
    <lineage>
        <taxon>Eukaryota</taxon>
        <taxon>Fungi</taxon>
        <taxon>Fungi incertae sedis</taxon>
        <taxon>Mucoromycota</taxon>
        <taxon>Glomeromycotina</taxon>
        <taxon>Glomeromycetes</taxon>
        <taxon>Diversisporales</taxon>
        <taxon>Gigasporaceae</taxon>
        <taxon>Dentiscutata</taxon>
    </lineage>
</organism>
<reference evidence="1" key="1">
    <citation type="submission" date="2021-06" db="EMBL/GenBank/DDBJ databases">
        <authorList>
            <person name="Kallberg Y."/>
            <person name="Tangrot J."/>
            <person name="Rosling A."/>
        </authorList>
    </citation>
    <scope>NUCLEOTIDE SEQUENCE</scope>
    <source>
        <strain evidence="1">IL203A</strain>
    </source>
</reference>
<sequence length="60" mass="6651">MKKSSSQTCSLETPASWSNFDLLVSQWATLTDTQQQFINGLEGLLTQLVSSDTDTARIRT</sequence>
<evidence type="ECO:0000313" key="1">
    <source>
        <dbReference type="EMBL" id="CAG8544738.1"/>
    </source>
</evidence>
<proteinExistence type="predicted"/>
<evidence type="ECO:0000313" key="2">
    <source>
        <dbReference type="Proteomes" id="UP000789702"/>
    </source>
</evidence>
<feature type="non-terminal residue" evidence="1">
    <location>
        <position position="60"/>
    </location>
</feature>
<dbReference type="Proteomes" id="UP000789702">
    <property type="component" value="Unassembled WGS sequence"/>
</dbReference>
<accession>A0ACA9LRF9</accession>
<dbReference type="EMBL" id="CAJVPU010005219">
    <property type="protein sequence ID" value="CAG8544738.1"/>
    <property type="molecule type" value="Genomic_DNA"/>
</dbReference>
<keyword evidence="2" id="KW-1185">Reference proteome</keyword>
<gene>
    <name evidence="1" type="ORF">DHETER_LOCUS4962</name>
</gene>
<protein>
    <submittedName>
        <fullName evidence="1">12857_t:CDS:1</fullName>
    </submittedName>
</protein>
<comment type="caution">
    <text evidence="1">The sequence shown here is derived from an EMBL/GenBank/DDBJ whole genome shotgun (WGS) entry which is preliminary data.</text>
</comment>